<sequence>MSLGDLAACAGREVEARHDFFVDWFAGRAGEADLMRSRTAFDPGFVRIAPDGTVQDLDAVFSMLAARRGSVPAGALQIETEIETAVALPGDAVQLLYIERQRTPDGPTARRSSALFVADPTAPEGVVWRWLHETWVDQAQA</sequence>
<comment type="caution">
    <text evidence="1">The sequence shown here is derived from an EMBL/GenBank/DDBJ whole genome shotgun (WGS) entry which is preliminary data.</text>
</comment>
<reference evidence="1" key="1">
    <citation type="submission" date="2023-07" db="EMBL/GenBank/DDBJ databases">
        <title>Genomic Encyclopedia of Type Strains, Phase IV (KMG-IV): sequencing the most valuable type-strain genomes for metagenomic binning, comparative biology and taxonomic classification.</title>
        <authorList>
            <person name="Goeker M."/>
        </authorList>
    </citation>
    <scope>NUCLEOTIDE SEQUENCE</scope>
    <source>
        <strain evidence="1">DSM 21202</strain>
    </source>
</reference>
<dbReference type="InterPro" id="IPR032710">
    <property type="entry name" value="NTF2-like_dom_sf"/>
</dbReference>
<accession>A0AAE4ATX4</accession>
<name>A0AAE4ATX4_9HYPH</name>
<dbReference type="SUPFAM" id="SSF54427">
    <property type="entry name" value="NTF2-like"/>
    <property type="match status" value="1"/>
</dbReference>
<dbReference type="RefSeq" id="WP_306885224.1">
    <property type="nucleotide sequence ID" value="NZ_JAUSUL010000002.1"/>
</dbReference>
<keyword evidence="2" id="KW-1185">Reference proteome</keyword>
<proteinExistence type="predicted"/>
<dbReference type="EMBL" id="JAUSUL010000002">
    <property type="protein sequence ID" value="MDQ0315389.1"/>
    <property type="molecule type" value="Genomic_DNA"/>
</dbReference>
<evidence type="ECO:0008006" key="3">
    <source>
        <dbReference type="Google" id="ProtNLM"/>
    </source>
</evidence>
<evidence type="ECO:0000313" key="1">
    <source>
        <dbReference type="EMBL" id="MDQ0315389.1"/>
    </source>
</evidence>
<gene>
    <name evidence="1" type="ORF">J2S73_001846</name>
</gene>
<dbReference type="AlphaFoldDB" id="A0AAE4ATX4"/>
<dbReference type="InterPro" id="IPR016918">
    <property type="entry name" value="UCP029394"/>
</dbReference>
<dbReference type="Proteomes" id="UP001229244">
    <property type="component" value="Unassembled WGS sequence"/>
</dbReference>
<organism evidence="1 2">
    <name type="scientific">Amorphus orientalis</name>
    <dbReference type="NCBI Taxonomy" id="649198"/>
    <lineage>
        <taxon>Bacteria</taxon>
        <taxon>Pseudomonadati</taxon>
        <taxon>Pseudomonadota</taxon>
        <taxon>Alphaproteobacteria</taxon>
        <taxon>Hyphomicrobiales</taxon>
        <taxon>Amorphaceae</taxon>
        <taxon>Amorphus</taxon>
    </lineage>
</organism>
<protein>
    <recommendedName>
        <fullName evidence="3">DUF4440 domain-containing protein</fullName>
    </recommendedName>
</protein>
<evidence type="ECO:0000313" key="2">
    <source>
        <dbReference type="Proteomes" id="UP001229244"/>
    </source>
</evidence>
<dbReference type="PIRSF" id="PIRSF029394">
    <property type="entry name" value="UCP029394"/>
    <property type="match status" value="1"/>
</dbReference>
<dbReference type="Gene3D" id="3.10.450.50">
    <property type="match status" value="1"/>
</dbReference>